<dbReference type="EMBL" id="MUXE01000024">
    <property type="protein sequence ID" value="PUE63409.1"/>
    <property type="molecule type" value="Genomic_DNA"/>
</dbReference>
<proteinExistence type="predicted"/>
<protein>
    <submittedName>
        <fullName evidence="1">Uncharacterized protein</fullName>
    </submittedName>
</protein>
<dbReference type="Proteomes" id="UP000251135">
    <property type="component" value="Unassembled WGS sequence"/>
</dbReference>
<reference evidence="1 2" key="1">
    <citation type="submission" date="2017-02" db="EMBL/GenBank/DDBJ databases">
        <title>Arcobacter caeni sp. nov, a new Arcobacter species isolated from reclaimed water.</title>
        <authorList>
            <person name="Figueras M.J."/>
            <person name="Perez-Cataluna A."/>
            <person name="Salas-Masso N."/>
        </authorList>
    </citation>
    <scope>NUCLEOTIDE SEQUENCE [LARGE SCALE GENOMIC DNA]</scope>
    <source>
        <strain evidence="1 2">RW17-10</strain>
    </source>
</reference>
<sequence>MNLCYLSIPLQIISLDYDNKRAPVNATDTAPHKDINEFMKYRQSGEYLKRLRQRLTVDAVNYKYLRAKLNVRKTGTDKAFCIRHMLRGITQSIKPFKDLNMTYMALVQTLRPFGVSLSAVKHAKTARFTPNMIADTTGNRVIIRTVLKALNYPKDKTNYSNFLELLLYKKISNPEDVSYLD</sequence>
<keyword evidence="2" id="KW-1185">Reference proteome</keyword>
<accession>A0A363CWF1</accession>
<evidence type="ECO:0000313" key="2">
    <source>
        <dbReference type="Proteomes" id="UP000251135"/>
    </source>
</evidence>
<comment type="caution">
    <text evidence="1">The sequence shown here is derived from an EMBL/GenBank/DDBJ whole genome shotgun (WGS) entry which is preliminary data.</text>
</comment>
<organism evidence="1 2">
    <name type="scientific">Arcobacter caeni</name>
    <dbReference type="NCBI Taxonomy" id="1912877"/>
    <lineage>
        <taxon>Bacteria</taxon>
        <taxon>Pseudomonadati</taxon>
        <taxon>Campylobacterota</taxon>
        <taxon>Epsilonproteobacteria</taxon>
        <taxon>Campylobacterales</taxon>
        <taxon>Arcobacteraceae</taxon>
        <taxon>Arcobacter</taxon>
    </lineage>
</organism>
<name>A0A363CWF1_9BACT</name>
<evidence type="ECO:0000313" key="1">
    <source>
        <dbReference type="EMBL" id="PUE63409.1"/>
    </source>
</evidence>
<dbReference type="AlphaFoldDB" id="A0A363CWF1"/>
<gene>
    <name evidence="1" type="ORF">B0174_11545</name>
</gene>